<name>A0ACC1LYP7_9FUNG</name>
<gene>
    <name evidence="1" type="primary">FTR1</name>
    <name evidence="1" type="ORF">IWW38_004527</name>
</gene>
<dbReference type="EMBL" id="JANBVB010001690">
    <property type="protein sequence ID" value="KAJ2889740.1"/>
    <property type="molecule type" value="Genomic_DNA"/>
</dbReference>
<proteinExistence type="predicted"/>
<keyword evidence="2" id="KW-1185">Reference proteome</keyword>
<organism evidence="1 2">
    <name type="scientific">Coemansia aciculifera</name>
    <dbReference type="NCBI Taxonomy" id="417176"/>
    <lineage>
        <taxon>Eukaryota</taxon>
        <taxon>Fungi</taxon>
        <taxon>Fungi incertae sedis</taxon>
        <taxon>Zoopagomycota</taxon>
        <taxon>Kickxellomycotina</taxon>
        <taxon>Kickxellomycetes</taxon>
        <taxon>Kickxellales</taxon>
        <taxon>Kickxellaceae</taxon>
        <taxon>Coemansia</taxon>
    </lineage>
</organism>
<dbReference type="Proteomes" id="UP001139981">
    <property type="component" value="Unassembled WGS sequence"/>
</dbReference>
<accession>A0ACC1LYP7</accession>
<evidence type="ECO:0000313" key="2">
    <source>
        <dbReference type="Proteomes" id="UP001139981"/>
    </source>
</evidence>
<sequence length="149" mass="16547">MSFHWFFVVSTCLLYLIAAGLMSKAVGFFEENAFSKYAGADPDASGVIDVRVNVWALDYGNPETSSNSGWGIFNAILGWTNVATYGTIISYCLYWAALAAYLVILGIRERHIDRRQEKEAVPSSENDKEICSSGEMDSDKLQPRIELVC</sequence>
<reference evidence="1" key="1">
    <citation type="submission" date="2022-07" db="EMBL/GenBank/DDBJ databases">
        <title>Phylogenomic reconstructions and comparative analyses of Kickxellomycotina fungi.</title>
        <authorList>
            <person name="Reynolds N.K."/>
            <person name="Stajich J.E."/>
            <person name="Barry K."/>
            <person name="Grigoriev I.V."/>
            <person name="Crous P."/>
            <person name="Smith M.E."/>
        </authorList>
    </citation>
    <scope>NUCLEOTIDE SEQUENCE</scope>
    <source>
        <strain evidence="1">CBS 190363</strain>
    </source>
</reference>
<evidence type="ECO:0000313" key="1">
    <source>
        <dbReference type="EMBL" id="KAJ2889740.1"/>
    </source>
</evidence>
<comment type="caution">
    <text evidence="1">The sequence shown here is derived from an EMBL/GenBank/DDBJ whole genome shotgun (WGS) entry which is preliminary data.</text>
</comment>
<protein>
    <submittedName>
        <fullName evidence="1">High-affinity iron permease</fullName>
    </submittedName>
</protein>